<dbReference type="EMBL" id="VUNR01000014">
    <property type="protein sequence ID" value="MSU08922.1"/>
    <property type="molecule type" value="Genomic_DNA"/>
</dbReference>
<dbReference type="InterPro" id="IPR026875">
    <property type="entry name" value="PHydrolase_assoc_dom"/>
</dbReference>
<accession>A0A6I2UIT9</accession>
<gene>
    <name evidence="3" type="ORF">FYJ84_07990</name>
</gene>
<dbReference type="Pfam" id="PF13286">
    <property type="entry name" value="HD_assoc"/>
    <property type="match status" value="1"/>
</dbReference>
<dbReference type="InterPro" id="IPR051094">
    <property type="entry name" value="Diverse_Catalytic_Enzymes"/>
</dbReference>
<proteinExistence type="predicted"/>
<evidence type="ECO:0000259" key="2">
    <source>
        <dbReference type="PROSITE" id="PS51831"/>
    </source>
</evidence>
<organism evidence="3 4">
    <name type="scientific">Anaerovibrio slackiae</name>
    <dbReference type="NCBI Taxonomy" id="2652309"/>
    <lineage>
        <taxon>Bacteria</taxon>
        <taxon>Bacillati</taxon>
        <taxon>Bacillota</taxon>
        <taxon>Negativicutes</taxon>
        <taxon>Selenomonadales</taxon>
        <taxon>Selenomonadaceae</taxon>
        <taxon>Anaerovibrio</taxon>
    </lineage>
</organism>
<dbReference type="PANTHER" id="PTHR35795:SF1">
    <property type="entry name" value="BIS(5'-NUCLEOSYL)-TETRAPHOSPHATASE, SYMMETRICAL"/>
    <property type="match status" value="1"/>
</dbReference>
<evidence type="ECO:0000256" key="1">
    <source>
        <dbReference type="ARBA" id="ARBA00022801"/>
    </source>
</evidence>
<dbReference type="CDD" id="cd00077">
    <property type="entry name" value="HDc"/>
    <property type="match status" value="1"/>
</dbReference>
<dbReference type="GeneID" id="96778855"/>
<dbReference type="PROSITE" id="PS51831">
    <property type="entry name" value="HD"/>
    <property type="match status" value="1"/>
</dbReference>
<keyword evidence="1 3" id="KW-0378">Hydrolase</keyword>
<dbReference type="InterPro" id="IPR003607">
    <property type="entry name" value="HD/PDEase_dom"/>
</dbReference>
<dbReference type="PANTHER" id="PTHR35795">
    <property type="entry name" value="SLR1885 PROTEIN"/>
    <property type="match status" value="1"/>
</dbReference>
<dbReference type="InterPro" id="IPR006261">
    <property type="entry name" value="dGTPase"/>
</dbReference>
<sequence>MLVRERIEEQEYLLLSPLAAKSREAVRDRQQDECIFRSKFQRDRDRIIHSKAFRRLKHKTQVFIISGDHYRTRMTHSLEVSQIGRTIARSLRLNEDLTEAIAMGHDVGHTPFGHSGEAALNRLTGHFAHNEQSLRVLQELEKGGRGLNLTREVQDGILHHSGSVRPFTLEGRIVHWADRIAYLCHDFDDSMRANILTADDLPEVVQQRIGTVTSHMITAMVSDVICNSEKAGDIVFSEPMGEAMAVFREFMFKNIYHSELLEQERSQGIFVLEQLYDFFMKNSDRMPEEFRQRRQECSLQQTVVDYVAGLTDSYAVQLFNDIFMPPVGVMVR</sequence>
<dbReference type="RefSeq" id="WP_154407153.1">
    <property type="nucleotide sequence ID" value="NZ_JAQXJM010000090.1"/>
</dbReference>
<name>A0A6I2UIT9_9FIRM</name>
<reference evidence="3 4" key="1">
    <citation type="submission" date="2019-08" db="EMBL/GenBank/DDBJ databases">
        <title>In-depth cultivation of the pig gut microbiome towards novel bacterial diversity and tailored functional studies.</title>
        <authorList>
            <person name="Wylensek D."/>
            <person name="Hitch T.C.A."/>
            <person name="Clavel T."/>
        </authorList>
    </citation>
    <scope>NUCLEOTIDE SEQUENCE [LARGE SCALE GENOMIC DNA]</scope>
    <source>
        <strain evidence="3 4">WCA-693-APC-5D-A</strain>
    </source>
</reference>
<feature type="domain" description="HD" evidence="2">
    <location>
        <begin position="73"/>
        <end position="183"/>
    </location>
</feature>
<dbReference type="Proteomes" id="UP000433181">
    <property type="component" value="Unassembled WGS sequence"/>
</dbReference>
<evidence type="ECO:0000313" key="4">
    <source>
        <dbReference type="Proteomes" id="UP000433181"/>
    </source>
</evidence>
<evidence type="ECO:0000313" key="3">
    <source>
        <dbReference type="EMBL" id="MSU08922.1"/>
    </source>
</evidence>
<dbReference type="InterPro" id="IPR006674">
    <property type="entry name" value="HD_domain"/>
</dbReference>
<dbReference type="GO" id="GO:0016793">
    <property type="term" value="F:triphosphoric monoester hydrolase activity"/>
    <property type="evidence" value="ECO:0007669"/>
    <property type="project" value="InterPro"/>
</dbReference>
<dbReference type="NCBIfam" id="TIGR01353">
    <property type="entry name" value="dGTP_triPase"/>
    <property type="match status" value="1"/>
</dbReference>
<dbReference type="SUPFAM" id="SSF109604">
    <property type="entry name" value="HD-domain/PDEase-like"/>
    <property type="match status" value="1"/>
</dbReference>
<keyword evidence="4" id="KW-1185">Reference proteome</keyword>
<comment type="caution">
    <text evidence="3">The sequence shown here is derived from an EMBL/GenBank/DDBJ whole genome shotgun (WGS) entry which is preliminary data.</text>
</comment>
<protein>
    <submittedName>
        <fullName evidence="3">Deoxyguanosinetriphosphate triphosphohydrolase</fullName>
    </submittedName>
</protein>
<dbReference type="NCBIfam" id="NF002327">
    <property type="entry name" value="PRK01286.1-2"/>
    <property type="match status" value="1"/>
</dbReference>
<dbReference type="SMART" id="SM00471">
    <property type="entry name" value="HDc"/>
    <property type="match status" value="1"/>
</dbReference>
<dbReference type="Gene3D" id="1.10.3210.10">
    <property type="entry name" value="Hypothetical protein af1432"/>
    <property type="match status" value="1"/>
</dbReference>
<dbReference type="AlphaFoldDB" id="A0A6I2UIT9"/>
<dbReference type="Pfam" id="PF01966">
    <property type="entry name" value="HD"/>
    <property type="match status" value="1"/>
</dbReference>